<evidence type="ECO:0008006" key="6">
    <source>
        <dbReference type="Google" id="ProtNLM"/>
    </source>
</evidence>
<proteinExistence type="predicted"/>
<comment type="caution">
    <text evidence="4">The sequence shown here is derived from an EMBL/GenBank/DDBJ whole genome shotgun (WGS) entry which is preliminary data.</text>
</comment>
<keyword evidence="3" id="KW-0472">Membrane</keyword>
<gene>
    <name evidence="4" type="ORF">GCM10011514_02840</name>
</gene>
<evidence type="ECO:0000256" key="3">
    <source>
        <dbReference type="SAM" id="Phobius"/>
    </source>
</evidence>
<keyword evidence="3" id="KW-1133">Transmembrane helix</keyword>
<keyword evidence="1" id="KW-0175">Coiled coil</keyword>
<keyword evidence="3" id="KW-0812">Transmembrane</keyword>
<reference evidence="4" key="1">
    <citation type="journal article" date="2014" name="Int. J. Syst. Evol. Microbiol.">
        <title>Complete genome sequence of Corynebacterium casei LMG S-19264T (=DSM 44701T), isolated from a smear-ripened cheese.</title>
        <authorList>
            <consortium name="US DOE Joint Genome Institute (JGI-PGF)"/>
            <person name="Walter F."/>
            <person name="Albersmeier A."/>
            <person name="Kalinowski J."/>
            <person name="Ruckert C."/>
        </authorList>
    </citation>
    <scope>NUCLEOTIDE SEQUENCE</scope>
    <source>
        <strain evidence="4">CGMCC 1.15958</strain>
    </source>
</reference>
<organism evidence="4 5">
    <name type="scientific">Emticicia aquatilis</name>
    <dbReference type="NCBI Taxonomy" id="1537369"/>
    <lineage>
        <taxon>Bacteria</taxon>
        <taxon>Pseudomonadati</taxon>
        <taxon>Bacteroidota</taxon>
        <taxon>Cytophagia</taxon>
        <taxon>Cytophagales</taxon>
        <taxon>Leadbetterellaceae</taxon>
        <taxon>Emticicia</taxon>
    </lineage>
</organism>
<evidence type="ECO:0000256" key="1">
    <source>
        <dbReference type="SAM" id="Coils"/>
    </source>
</evidence>
<protein>
    <recommendedName>
        <fullName evidence="6">Periplasmic heavy metal sensor</fullName>
    </recommendedName>
</protein>
<feature type="coiled-coil region" evidence="1">
    <location>
        <begin position="62"/>
        <end position="107"/>
    </location>
</feature>
<evidence type="ECO:0000313" key="5">
    <source>
        <dbReference type="Proteomes" id="UP000609064"/>
    </source>
</evidence>
<name>A0A916YF91_9BACT</name>
<feature type="compositionally biased region" description="Pro residues" evidence="2">
    <location>
        <begin position="148"/>
        <end position="161"/>
    </location>
</feature>
<dbReference type="EMBL" id="BMKK01000001">
    <property type="protein sequence ID" value="GGD42307.1"/>
    <property type="molecule type" value="Genomic_DNA"/>
</dbReference>
<sequence>MKENNKYKILWAAISVLLLLNIGLLVWIAFFSNGNFAPPKRLFLETELKFDEKQTEVYRKLRHEHAQQMRGMREEVKAMKEAYFKDLAQANISEDTLRARANKIENKMAEADVITFRHFQQVRQMCTPAQQKHFDEVILDLIRSIDRPGPPGGPHQGGPPPRDGRPPMDDMPPPPER</sequence>
<evidence type="ECO:0000256" key="2">
    <source>
        <dbReference type="SAM" id="MobiDB-lite"/>
    </source>
</evidence>
<dbReference type="Gene3D" id="1.20.120.1490">
    <property type="match status" value="1"/>
</dbReference>
<evidence type="ECO:0000313" key="4">
    <source>
        <dbReference type="EMBL" id="GGD42307.1"/>
    </source>
</evidence>
<dbReference type="RefSeq" id="WP_188763898.1">
    <property type="nucleotide sequence ID" value="NZ_BMKK01000001.1"/>
</dbReference>
<keyword evidence="5" id="KW-1185">Reference proteome</keyword>
<dbReference type="InterPro" id="IPR012899">
    <property type="entry name" value="LTXXQ"/>
</dbReference>
<accession>A0A916YF91</accession>
<dbReference type="AlphaFoldDB" id="A0A916YF91"/>
<reference evidence="4" key="2">
    <citation type="submission" date="2020-09" db="EMBL/GenBank/DDBJ databases">
        <authorList>
            <person name="Sun Q."/>
            <person name="Zhou Y."/>
        </authorList>
    </citation>
    <scope>NUCLEOTIDE SEQUENCE</scope>
    <source>
        <strain evidence="4">CGMCC 1.15958</strain>
    </source>
</reference>
<feature type="transmembrane region" description="Helical" evidence="3">
    <location>
        <begin position="9"/>
        <end position="30"/>
    </location>
</feature>
<dbReference type="Pfam" id="PF07813">
    <property type="entry name" value="LTXXQ"/>
    <property type="match status" value="1"/>
</dbReference>
<dbReference type="Proteomes" id="UP000609064">
    <property type="component" value="Unassembled WGS sequence"/>
</dbReference>
<feature type="region of interest" description="Disordered" evidence="2">
    <location>
        <begin position="144"/>
        <end position="177"/>
    </location>
</feature>